<evidence type="ECO:0000313" key="4">
    <source>
        <dbReference type="EMBL" id="CAF1321861.1"/>
    </source>
</evidence>
<gene>
    <name evidence="4" type="ORF">OVA965_LOCUS29475</name>
    <name evidence="5" type="ORF">TMI583_LOCUS30248</name>
</gene>
<feature type="compositionally biased region" description="Polar residues" evidence="2">
    <location>
        <begin position="194"/>
        <end position="208"/>
    </location>
</feature>
<dbReference type="PANTHER" id="PTHR23147">
    <property type="entry name" value="SERINE/ARGININE RICH SPLICING FACTOR"/>
    <property type="match status" value="1"/>
</dbReference>
<accession>A0A8S2EX07</accession>
<dbReference type="Proteomes" id="UP000677228">
    <property type="component" value="Unassembled WGS sequence"/>
</dbReference>
<feature type="compositionally biased region" description="Low complexity" evidence="2">
    <location>
        <begin position="103"/>
        <end position="129"/>
    </location>
</feature>
<keyword evidence="1" id="KW-0694">RNA-binding</keyword>
<protein>
    <recommendedName>
        <fullName evidence="3">RRM domain-containing protein</fullName>
    </recommendedName>
</protein>
<feature type="domain" description="RRM" evidence="3">
    <location>
        <begin position="12"/>
        <end position="93"/>
    </location>
</feature>
<dbReference type="Pfam" id="PF00076">
    <property type="entry name" value="RRM_1"/>
    <property type="match status" value="1"/>
</dbReference>
<evidence type="ECO:0000256" key="1">
    <source>
        <dbReference type="PROSITE-ProRule" id="PRU00176"/>
    </source>
</evidence>
<proteinExistence type="predicted"/>
<dbReference type="InterPro" id="IPR035979">
    <property type="entry name" value="RBD_domain_sf"/>
</dbReference>
<evidence type="ECO:0000313" key="5">
    <source>
        <dbReference type="EMBL" id="CAF4132077.1"/>
    </source>
</evidence>
<dbReference type="AlphaFoldDB" id="A0A8S2EX07"/>
<dbReference type="InterPro" id="IPR012677">
    <property type="entry name" value="Nucleotide-bd_a/b_plait_sf"/>
</dbReference>
<feature type="non-terminal residue" evidence="4">
    <location>
        <position position="1"/>
    </location>
</feature>
<feature type="compositionally biased region" description="Polar residues" evidence="2">
    <location>
        <begin position="144"/>
        <end position="154"/>
    </location>
</feature>
<evidence type="ECO:0000259" key="3">
    <source>
        <dbReference type="PROSITE" id="PS50102"/>
    </source>
</evidence>
<dbReference type="SMART" id="SM00360">
    <property type="entry name" value="RRM"/>
    <property type="match status" value="1"/>
</dbReference>
<dbReference type="InterPro" id="IPR000504">
    <property type="entry name" value="RRM_dom"/>
</dbReference>
<comment type="caution">
    <text evidence="4">The sequence shown here is derived from an EMBL/GenBank/DDBJ whole genome shotgun (WGS) entry which is preliminary data.</text>
</comment>
<dbReference type="InterPro" id="IPR050907">
    <property type="entry name" value="SRSF"/>
</dbReference>
<name>A0A8S2EX07_9BILA</name>
<dbReference type="Gene3D" id="3.30.70.330">
    <property type="match status" value="1"/>
</dbReference>
<evidence type="ECO:0000256" key="2">
    <source>
        <dbReference type="SAM" id="MobiDB-lite"/>
    </source>
</evidence>
<dbReference type="Proteomes" id="UP000682733">
    <property type="component" value="Unassembled WGS sequence"/>
</dbReference>
<dbReference type="PROSITE" id="PS50102">
    <property type="entry name" value="RRM"/>
    <property type="match status" value="1"/>
</dbReference>
<dbReference type="SUPFAM" id="SSF54928">
    <property type="entry name" value="RNA-binding domain, RBD"/>
    <property type="match status" value="1"/>
</dbReference>
<sequence length="238" mass="25782">TKTNKAIVAESRCLAVANLPESATEENVKDYFKKYGRVHTVKLEISDEQRYAFVGFLDVRTASKAHNTENTLDGQKLRTAFHDGSMSVPKALLEPIELQITTSETSESTTNTNIGIGNNSVTVTNSTSTPTASYHASGHHHPSTLASTVTGKNQTHVEKRSSRIACSPDENTRHQVVPVKRDDSGSSGSKRKASTSVTKSSNVHPTVINSKSRNKHSSSNSSSSSSDSEFSDDRYLLV</sequence>
<dbReference type="EMBL" id="CAJNOK010020781">
    <property type="protein sequence ID" value="CAF1321861.1"/>
    <property type="molecule type" value="Genomic_DNA"/>
</dbReference>
<organism evidence="4 6">
    <name type="scientific">Didymodactylos carnosus</name>
    <dbReference type="NCBI Taxonomy" id="1234261"/>
    <lineage>
        <taxon>Eukaryota</taxon>
        <taxon>Metazoa</taxon>
        <taxon>Spiralia</taxon>
        <taxon>Gnathifera</taxon>
        <taxon>Rotifera</taxon>
        <taxon>Eurotatoria</taxon>
        <taxon>Bdelloidea</taxon>
        <taxon>Philodinida</taxon>
        <taxon>Philodinidae</taxon>
        <taxon>Didymodactylos</taxon>
    </lineage>
</organism>
<evidence type="ECO:0000313" key="6">
    <source>
        <dbReference type="Proteomes" id="UP000677228"/>
    </source>
</evidence>
<feature type="region of interest" description="Disordered" evidence="2">
    <location>
        <begin position="103"/>
        <end position="238"/>
    </location>
</feature>
<reference evidence="4" key="1">
    <citation type="submission" date="2021-02" db="EMBL/GenBank/DDBJ databases">
        <authorList>
            <person name="Nowell W R."/>
        </authorList>
    </citation>
    <scope>NUCLEOTIDE SEQUENCE</scope>
</reference>
<dbReference type="EMBL" id="CAJOBA010042385">
    <property type="protein sequence ID" value="CAF4132077.1"/>
    <property type="molecule type" value="Genomic_DNA"/>
</dbReference>
<dbReference type="GO" id="GO:0003723">
    <property type="term" value="F:RNA binding"/>
    <property type="evidence" value="ECO:0007669"/>
    <property type="project" value="UniProtKB-UniRule"/>
</dbReference>
<feature type="compositionally biased region" description="Low complexity" evidence="2">
    <location>
        <begin position="217"/>
        <end position="228"/>
    </location>
</feature>